<organism evidence="2 3">
    <name type="scientific">Myceligenerans salitolerans</name>
    <dbReference type="NCBI Taxonomy" id="1230528"/>
    <lineage>
        <taxon>Bacteria</taxon>
        <taxon>Bacillati</taxon>
        <taxon>Actinomycetota</taxon>
        <taxon>Actinomycetes</taxon>
        <taxon>Micrococcales</taxon>
        <taxon>Promicromonosporaceae</taxon>
        <taxon>Myceligenerans</taxon>
    </lineage>
</organism>
<evidence type="ECO:0000256" key="1">
    <source>
        <dbReference type="SAM" id="SignalP"/>
    </source>
</evidence>
<reference evidence="3" key="1">
    <citation type="submission" date="2023-07" db="EMBL/GenBank/DDBJ databases">
        <title>Myceligenerans salitolerans sp. nov., a halotolerant actinomycete isolated from a salt lake in Xinjiang, China.</title>
        <authorList>
            <person name="Guan T."/>
        </authorList>
    </citation>
    <scope>NUCLEOTIDE SEQUENCE [LARGE SCALE GENOMIC DNA]</scope>
    <source>
        <strain evidence="3">XHU 5031</strain>
    </source>
</reference>
<comment type="caution">
    <text evidence="2">The sequence shown here is derived from an EMBL/GenBank/DDBJ whole genome shotgun (WGS) entry which is preliminary data.</text>
</comment>
<feature type="chain" id="PRO_5045638387" description="Lipoprotein" evidence="1">
    <location>
        <begin position="23"/>
        <end position="161"/>
    </location>
</feature>
<dbReference type="PROSITE" id="PS51257">
    <property type="entry name" value="PROKAR_LIPOPROTEIN"/>
    <property type="match status" value="1"/>
</dbReference>
<proteinExistence type="predicted"/>
<evidence type="ECO:0000313" key="2">
    <source>
        <dbReference type="EMBL" id="MBO0609764.1"/>
    </source>
</evidence>
<feature type="signal peptide" evidence="1">
    <location>
        <begin position="1"/>
        <end position="22"/>
    </location>
</feature>
<dbReference type="EMBL" id="JAFMPK010000044">
    <property type="protein sequence ID" value="MBO0609764.1"/>
    <property type="molecule type" value="Genomic_DNA"/>
</dbReference>
<gene>
    <name evidence="2" type="ORF">J0911_12090</name>
</gene>
<accession>A0ABS3IBK1</accession>
<keyword evidence="1" id="KW-0732">Signal</keyword>
<name>A0ABS3IBK1_9MICO</name>
<sequence>MRTPIIAAAVAGVLLLSGCSVAGAQAGESVVTPAASPSGESRIDLSAPDTQVGLSQEYDVVGACDAFFGGHRPLAGKVRALAPVIAQPLDPSSTQAQVSKMSNQISSLVGLSPKRLTTHLERIRAPFDQAKQGSPARPQDVVTGIESFKATCVQEGWVKGV</sequence>
<dbReference type="Proteomes" id="UP000664617">
    <property type="component" value="Unassembled WGS sequence"/>
</dbReference>
<dbReference type="RefSeq" id="WP_207275687.1">
    <property type="nucleotide sequence ID" value="NZ_JAFMPK010000044.1"/>
</dbReference>
<keyword evidence="3" id="KW-1185">Reference proteome</keyword>
<protein>
    <recommendedName>
        <fullName evidence="4">Lipoprotein</fullName>
    </recommendedName>
</protein>
<evidence type="ECO:0008006" key="4">
    <source>
        <dbReference type="Google" id="ProtNLM"/>
    </source>
</evidence>
<evidence type="ECO:0000313" key="3">
    <source>
        <dbReference type="Proteomes" id="UP000664617"/>
    </source>
</evidence>